<dbReference type="InterPro" id="IPR050706">
    <property type="entry name" value="Cyclic-di-GMP_PDE-like"/>
</dbReference>
<accession>A0A3M3Y0R7</accession>
<protein>
    <submittedName>
        <fullName evidence="1">Signal transduction protein</fullName>
    </submittedName>
</protein>
<dbReference type="PANTHER" id="PTHR33121:SF70">
    <property type="entry name" value="SIGNALING PROTEIN YKOW"/>
    <property type="match status" value="1"/>
</dbReference>
<proteinExistence type="predicted"/>
<name>A0A3M3Y0R7_PSEFL</name>
<dbReference type="Proteomes" id="UP000248640">
    <property type="component" value="Chromosome 1"/>
</dbReference>
<evidence type="ECO:0000313" key="2">
    <source>
        <dbReference type="Proteomes" id="UP000248640"/>
    </source>
</evidence>
<dbReference type="InterPro" id="IPR035919">
    <property type="entry name" value="EAL_sf"/>
</dbReference>
<organism evidence="1 2">
    <name type="scientific">Pseudomonas fluorescens</name>
    <dbReference type="NCBI Taxonomy" id="294"/>
    <lineage>
        <taxon>Bacteria</taxon>
        <taxon>Pseudomonadati</taxon>
        <taxon>Pseudomonadota</taxon>
        <taxon>Gammaproteobacteria</taxon>
        <taxon>Pseudomonadales</taxon>
        <taxon>Pseudomonadaceae</taxon>
        <taxon>Pseudomonas</taxon>
    </lineage>
</organism>
<dbReference type="RefSeq" id="WP_084375854.1">
    <property type="nucleotide sequence ID" value="NZ_CBCRXZ010000034.1"/>
</dbReference>
<dbReference type="PROSITE" id="PS50883">
    <property type="entry name" value="EAL"/>
    <property type="match status" value="1"/>
</dbReference>
<sequence>MYPSTLVRHNKLLAFLFFYIRSISAVFVTIIIFFSSRLKKSKLLLVSVKYQPIVDLHRNQWRGAEALLRISLRGKQVSPAIFFNFTKRLGLNTFATRMICKRIAQDYSEYLSACRGIYFTINLTAEDLQDKSFPSFVDALFNAHGLSRRDVTFEITEKHSYDYGEIIEQLITLKGLGFKIALDDFGTGYSGLESFERLPIDIVKLDRSFFSNDHKKYNPAWKQIFKMISDFDVDFIAEGIETHTEHSGIKSQNVRYAQGWFYSKALGAKEFTRQFFIQGSTNK</sequence>
<dbReference type="PANTHER" id="PTHR33121">
    <property type="entry name" value="CYCLIC DI-GMP PHOSPHODIESTERASE PDEF"/>
    <property type="match status" value="1"/>
</dbReference>
<dbReference type="Gene3D" id="3.20.20.450">
    <property type="entry name" value="EAL domain"/>
    <property type="match status" value="1"/>
</dbReference>
<dbReference type="SMART" id="SM00052">
    <property type="entry name" value="EAL"/>
    <property type="match status" value="1"/>
</dbReference>
<dbReference type="GO" id="GO:0071111">
    <property type="term" value="F:cyclic-guanylate-specific phosphodiesterase activity"/>
    <property type="evidence" value="ECO:0007669"/>
    <property type="project" value="InterPro"/>
</dbReference>
<evidence type="ECO:0000313" key="1">
    <source>
        <dbReference type="EMBL" id="SQF89545.1"/>
    </source>
</evidence>
<dbReference type="CDD" id="cd01948">
    <property type="entry name" value="EAL"/>
    <property type="match status" value="1"/>
</dbReference>
<dbReference type="SUPFAM" id="SSF141868">
    <property type="entry name" value="EAL domain-like"/>
    <property type="match status" value="1"/>
</dbReference>
<dbReference type="EMBL" id="LS483372">
    <property type="protein sequence ID" value="SQF89545.1"/>
    <property type="molecule type" value="Genomic_DNA"/>
</dbReference>
<dbReference type="AlphaFoldDB" id="A0A3M3Y0R7"/>
<dbReference type="GeneID" id="61636927"/>
<dbReference type="InterPro" id="IPR001633">
    <property type="entry name" value="EAL_dom"/>
</dbReference>
<gene>
    <name evidence="1" type="primary">yjcC</name>
    <name evidence="1" type="ORF">NCTC10038_00928</name>
</gene>
<reference evidence="1 2" key="1">
    <citation type="submission" date="2018-06" db="EMBL/GenBank/DDBJ databases">
        <authorList>
            <consortium name="Pathogen Informatics"/>
            <person name="Doyle S."/>
        </authorList>
    </citation>
    <scope>NUCLEOTIDE SEQUENCE [LARGE SCALE GENOMIC DNA]</scope>
    <source>
        <strain evidence="1 2">NCTC10038</strain>
    </source>
</reference>
<dbReference type="Pfam" id="PF00563">
    <property type="entry name" value="EAL"/>
    <property type="match status" value="1"/>
</dbReference>